<keyword evidence="3" id="KW-1185">Reference proteome</keyword>
<feature type="compositionally biased region" description="Basic and acidic residues" evidence="1">
    <location>
        <begin position="108"/>
        <end position="118"/>
    </location>
</feature>
<proteinExistence type="predicted"/>
<feature type="region of interest" description="Disordered" evidence="1">
    <location>
        <begin position="79"/>
        <end position="118"/>
    </location>
</feature>
<evidence type="ECO:0000256" key="1">
    <source>
        <dbReference type="SAM" id="MobiDB-lite"/>
    </source>
</evidence>
<organism evidence="2 3">
    <name type="scientific">Datura stramonium</name>
    <name type="common">Jimsonweed</name>
    <name type="synonym">Common thornapple</name>
    <dbReference type="NCBI Taxonomy" id="4076"/>
    <lineage>
        <taxon>Eukaryota</taxon>
        <taxon>Viridiplantae</taxon>
        <taxon>Streptophyta</taxon>
        <taxon>Embryophyta</taxon>
        <taxon>Tracheophyta</taxon>
        <taxon>Spermatophyta</taxon>
        <taxon>Magnoliopsida</taxon>
        <taxon>eudicotyledons</taxon>
        <taxon>Gunneridae</taxon>
        <taxon>Pentapetalae</taxon>
        <taxon>asterids</taxon>
        <taxon>lamiids</taxon>
        <taxon>Solanales</taxon>
        <taxon>Solanaceae</taxon>
        <taxon>Solanoideae</taxon>
        <taxon>Datureae</taxon>
        <taxon>Datura</taxon>
    </lineage>
</organism>
<sequence>MMQGHENEECRYLHSKLYPVNNLDIIDYNEIRGKIQSEETISQGDRFKAQQVNKFPTRFYLVEEKWEIQRCVKKQHEPYKRYGETGIRSEESEGDKGSIDSHLNNLKGNKEETSSNKQ</sequence>
<dbReference type="EMBL" id="JACEIK010006941">
    <property type="protein sequence ID" value="MCE3049506.1"/>
    <property type="molecule type" value="Genomic_DNA"/>
</dbReference>
<reference evidence="2 3" key="1">
    <citation type="journal article" date="2021" name="BMC Genomics">
        <title>Datura genome reveals duplications of psychoactive alkaloid biosynthetic genes and high mutation rate following tissue culture.</title>
        <authorList>
            <person name="Rajewski A."/>
            <person name="Carter-House D."/>
            <person name="Stajich J."/>
            <person name="Litt A."/>
        </authorList>
    </citation>
    <scope>NUCLEOTIDE SEQUENCE [LARGE SCALE GENOMIC DNA]</scope>
    <source>
        <strain evidence="2">AR-01</strain>
    </source>
</reference>
<accession>A0ABS8WFC7</accession>
<gene>
    <name evidence="2" type="ORF">HAX54_045042</name>
</gene>
<name>A0ABS8WFC7_DATST</name>
<dbReference type="Proteomes" id="UP000823775">
    <property type="component" value="Unassembled WGS sequence"/>
</dbReference>
<evidence type="ECO:0000313" key="2">
    <source>
        <dbReference type="EMBL" id="MCE3049506.1"/>
    </source>
</evidence>
<evidence type="ECO:0000313" key="3">
    <source>
        <dbReference type="Proteomes" id="UP000823775"/>
    </source>
</evidence>
<protein>
    <submittedName>
        <fullName evidence="2">Uncharacterized protein</fullName>
    </submittedName>
</protein>
<comment type="caution">
    <text evidence="2">The sequence shown here is derived from an EMBL/GenBank/DDBJ whole genome shotgun (WGS) entry which is preliminary data.</text>
</comment>
<feature type="compositionally biased region" description="Basic and acidic residues" evidence="1">
    <location>
        <begin position="79"/>
        <end position="99"/>
    </location>
</feature>